<dbReference type="AlphaFoldDB" id="A0A1R1PMB1"/>
<name>A0A1R1PMB1_ZANCU</name>
<keyword evidence="3" id="KW-1185">Reference proteome</keyword>
<comment type="caution">
    <text evidence="2">The sequence shown here is derived from an EMBL/GenBank/DDBJ whole genome shotgun (WGS) entry which is preliminary data.</text>
</comment>
<feature type="region of interest" description="Disordered" evidence="1">
    <location>
        <begin position="265"/>
        <end position="293"/>
    </location>
</feature>
<organism evidence="2 3">
    <name type="scientific">Zancudomyces culisetae</name>
    <name type="common">Gut fungus</name>
    <name type="synonym">Smittium culisetae</name>
    <dbReference type="NCBI Taxonomy" id="1213189"/>
    <lineage>
        <taxon>Eukaryota</taxon>
        <taxon>Fungi</taxon>
        <taxon>Fungi incertae sedis</taxon>
        <taxon>Zoopagomycota</taxon>
        <taxon>Kickxellomycotina</taxon>
        <taxon>Harpellomycetes</taxon>
        <taxon>Harpellales</taxon>
        <taxon>Legeriomycetaceae</taxon>
        <taxon>Zancudomyces</taxon>
    </lineage>
</organism>
<feature type="region of interest" description="Disordered" evidence="1">
    <location>
        <begin position="206"/>
        <end position="230"/>
    </location>
</feature>
<evidence type="ECO:0000256" key="1">
    <source>
        <dbReference type="SAM" id="MobiDB-lite"/>
    </source>
</evidence>
<feature type="compositionally biased region" description="Low complexity" evidence="1">
    <location>
        <begin position="276"/>
        <end position="293"/>
    </location>
</feature>
<sequence length="358" mass="39810">MEEIKLLPQGTYYRKISVEEQPKLVEWTFSTSRGKTLFGFYVRKNDEVNTTGSETGEGKAAARGQSQKKEGSQTQKSYEEEKESRDTINQNETKDKGKEKECEKEKEDEKEKEKEKEKENVSDKRESKWWPAQLVSGKKEIKMSSELVEGGWKEIYAPKIYQASKGATTMSYVCKEGEEYMLYFDNTYPGSQLKLLKLAVAVKVPARSDSRQQSRNDGERMVNTEEDDQQNMIKEECTEGGEEAPVVATKISGWLMKKRRLRAQGWARRNGSQNKSNSAISSIGNVGSIGSSSSVSKKDLLLRDVGVTNVVGIAGGLGSAIATRALDVNLHSTDATQPPRSPKQPFNDVRAEAGGGPV</sequence>
<protein>
    <recommendedName>
        <fullName evidence="4">GOLD domain-containing protein</fullName>
    </recommendedName>
</protein>
<dbReference type="EMBL" id="LSSK01000760">
    <property type="protein sequence ID" value="OMH82012.1"/>
    <property type="molecule type" value="Genomic_DNA"/>
</dbReference>
<feature type="compositionally biased region" description="Basic and acidic residues" evidence="1">
    <location>
        <begin position="206"/>
        <end position="223"/>
    </location>
</feature>
<feature type="region of interest" description="Disordered" evidence="1">
    <location>
        <begin position="332"/>
        <end position="358"/>
    </location>
</feature>
<proteinExistence type="predicted"/>
<evidence type="ECO:0000313" key="2">
    <source>
        <dbReference type="EMBL" id="OMH82012.1"/>
    </source>
</evidence>
<evidence type="ECO:0000313" key="3">
    <source>
        <dbReference type="Proteomes" id="UP000188320"/>
    </source>
</evidence>
<reference evidence="3" key="1">
    <citation type="submission" date="2017-01" db="EMBL/GenBank/DDBJ databases">
        <authorList>
            <person name="Wang Y."/>
            <person name="White M."/>
            <person name="Kvist S."/>
            <person name="Moncalvo J.-M."/>
        </authorList>
    </citation>
    <scope>NUCLEOTIDE SEQUENCE [LARGE SCALE GENOMIC DNA]</scope>
    <source>
        <strain evidence="3">COL-18-3</strain>
    </source>
</reference>
<dbReference type="OrthoDB" id="1854502at2759"/>
<feature type="region of interest" description="Disordered" evidence="1">
    <location>
        <begin position="40"/>
        <end position="127"/>
    </location>
</feature>
<feature type="compositionally biased region" description="Basic and acidic residues" evidence="1">
    <location>
        <begin position="67"/>
        <end position="127"/>
    </location>
</feature>
<evidence type="ECO:0008006" key="4">
    <source>
        <dbReference type="Google" id="ProtNLM"/>
    </source>
</evidence>
<accession>A0A1R1PMB1</accession>
<dbReference type="Proteomes" id="UP000188320">
    <property type="component" value="Unassembled WGS sequence"/>
</dbReference>
<gene>
    <name evidence="2" type="ORF">AX774_g4525</name>
</gene>